<dbReference type="HOGENOM" id="CLU_917832_0_0_10"/>
<evidence type="ECO:0000256" key="1">
    <source>
        <dbReference type="SAM" id="Coils"/>
    </source>
</evidence>
<protein>
    <submittedName>
        <fullName evidence="3">Uncharacterized protein</fullName>
    </submittedName>
</protein>
<name>A4C113_9FLAO</name>
<sequence length="303" mass="34517">MQDHQKVVQANKNLSNQLSNANKDKEAFQLLSDTLQLKNNAATEEALNYQASSTLFQYQLDSLLLDSEERESTAVSLTAQLALLTKNAAAVRYKNIIVREIDTVAQIAHEIHSGKIAFYCPSEMYYNQTYDVYGLIADVLSNDVIKKMVVKKIKEHTSQVSEADLNNTDFLIRAVQFYEIIELKLDSAVNTSFAIVKVHLEDAQIIANKMESWHWKVTPLNTEKSQQLILKVIVQDANAGRSLNFSKTYPLQIKIKPSNFFHNTKVLFVQNPKWAFGTILLPLLTFFGGRYQRRKKGKIEENL</sequence>
<comment type="caution">
    <text evidence="3">The sequence shown here is derived from an EMBL/GenBank/DDBJ whole genome shotgun (WGS) entry which is preliminary data.</text>
</comment>
<keyword evidence="2" id="KW-0472">Membrane</keyword>
<feature type="coiled-coil region" evidence="1">
    <location>
        <begin position="4"/>
        <end position="31"/>
    </location>
</feature>
<evidence type="ECO:0000256" key="2">
    <source>
        <dbReference type="SAM" id="Phobius"/>
    </source>
</evidence>
<dbReference type="Proteomes" id="UP000003053">
    <property type="component" value="Unassembled WGS sequence"/>
</dbReference>
<keyword evidence="4" id="KW-1185">Reference proteome</keyword>
<proteinExistence type="predicted"/>
<evidence type="ECO:0000313" key="3">
    <source>
        <dbReference type="EMBL" id="EAR13106.1"/>
    </source>
</evidence>
<dbReference type="AlphaFoldDB" id="A4C113"/>
<gene>
    <name evidence="3" type="ORF">PI23P_10770</name>
</gene>
<dbReference type="STRING" id="313594.PI23P_10770"/>
<keyword evidence="2" id="KW-0812">Transmembrane</keyword>
<accession>A4C113</accession>
<evidence type="ECO:0000313" key="4">
    <source>
        <dbReference type="Proteomes" id="UP000003053"/>
    </source>
</evidence>
<reference evidence="3 4" key="1">
    <citation type="submission" date="2006-02" db="EMBL/GenBank/DDBJ databases">
        <authorList>
            <person name="Murray A."/>
            <person name="Staley J."/>
            <person name="Ferriera S."/>
            <person name="Johnson J."/>
            <person name="Kravitz S."/>
            <person name="Halpern A."/>
            <person name="Remington K."/>
            <person name="Beeson K."/>
            <person name="Tran B."/>
            <person name="Rogers Y.-H."/>
            <person name="Friedman R."/>
            <person name="Venter J.C."/>
        </authorList>
    </citation>
    <scope>NUCLEOTIDE SEQUENCE [LARGE SCALE GENOMIC DNA]</scope>
    <source>
        <strain evidence="3 4">23-P</strain>
    </source>
</reference>
<keyword evidence="2" id="KW-1133">Transmembrane helix</keyword>
<feature type="transmembrane region" description="Helical" evidence="2">
    <location>
        <begin position="274"/>
        <end position="291"/>
    </location>
</feature>
<organism evidence="3 4">
    <name type="scientific">Polaribacter irgensii 23-P</name>
    <dbReference type="NCBI Taxonomy" id="313594"/>
    <lineage>
        <taxon>Bacteria</taxon>
        <taxon>Pseudomonadati</taxon>
        <taxon>Bacteroidota</taxon>
        <taxon>Flavobacteriia</taxon>
        <taxon>Flavobacteriales</taxon>
        <taxon>Flavobacteriaceae</taxon>
    </lineage>
</organism>
<dbReference type="EMBL" id="AAOG01000002">
    <property type="protein sequence ID" value="EAR13106.1"/>
    <property type="molecule type" value="Genomic_DNA"/>
</dbReference>
<dbReference type="OrthoDB" id="9813719at2"/>
<keyword evidence="1" id="KW-0175">Coiled coil</keyword>